<gene>
    <name evidence="2" type="ORF">Pla123a_32650</name>
</gene>
<evidence type="ECO:0000313" key="2">
    <source>
        <dbReference type="EMBL" id="TWT74442.1"/>
    </source>
</evidence>
<accession>A0A5C5YI60</accession>
<name>A0A5C5YI60_9BACT</name>
<evidence type="ECO:0000256" key="1">
    <source>
        <dbReference type="SAM" id="SignalP"/>
    </source>
</evidence>
<sequence precursor="true">MKTLSTAVALTLLGALSVAAQAAETPAMPEMPQPTTQHQWLRQLTGDWTTKVTMYMPGQPPMSSDGHATTRLVGGFWAVSEVTGQMMGDPFEGLQTIGFDAEKQEYVGSWVDSMSSHQWLHRGQLNKAKNQLVLECKGPCPLQPGELVSFREVYEVKDADHLVFTSYVQGENSEWTKGMQIEYTRDR</sequence>
<dbReference type="AlphaFoldDB" id="A0A5C5YI60"/>
<dbReference type="Proteomes" id="UP000318478">
    <property type="component" value="Unassembled WGS sequence"/>
</dbReference>
<dbReference type="OrthoDB" id="512336at2"/>
<dbReference type="Pfam" id="PF07617">
    <property type="entry name" value="DUF1579"/>
    <property type="match status" value="1"/>
</dbReference>
<keyword evidence="3" id="KW-1185">Reference proteome</keyword>
<organism evidence="2 3">
    <name type="scientific">Posidoniimonas polymericola</name>
    <dbReference type="NCBI Taxonomy" id="2528002"/>
    <lineage>
        <taxon>Bacteria</taxon>
        <taxon>Pseudomonadati</taxon>
        <taxon>Planctomycetota</taxon>
        <taxon>Planctomycetia</taxon>
        <taxon>Pirellulales</taxon>
        <taxon>Lacipirellulaceae</taxon>
        <taxon>Posidoniimonas</taxon>
    </lineage>
</organism>
<dbReference type="EMBL" id="SJPO01000008">
    <property type="protein sequence ID" value="TWT74442.1"/>
    <property type="molecule type" value="Genomic_DNA"/>
</dbReference>
<feature type="chain" id="PRO_5022829423" description="DUF1579 domain-containing protein" evidence="1">
    <location>
        <begin position="23"/>
        <end position="187"/>
    </location>
</feature>
<feature type="signal peptide" evidence="1">
    <location>
        <begin position="1"/>
        <end position="22"/>
    </location>
</feature>
<proteinExistence type="predicted"/>
<reference evidence="2 3" key="1">
    <citation type="submission" date="2019-02" db="EMBL/GenBank/DDBJ databases">
        <title>Deep-cultivation of Planctomycetes and their phenomic and genomic characterization uncovers novel biology.</title>
        <authorList>
            <person name="Wiegand S."/>
            <person name="Jogler M."/>
            <person name="Boedeker C."/>
            <person name="Pinto D."/>
            <person name="Vollmers J."/>
            <person name="Rivas-Marin E."/>
            <person name="Kohn T."/>
            <person name="Peeters S.H."/>
            <person name="Heuer A."/>
            <person name="Rast P."/>
            <person name="Oberbeckmann S."/>
            <person name="Bunk B."/>
            <person name="Jeske O."/>
            <person name="Meyerdierks A."/>
            <person name="Storesund J.E."/>
            <person name="Kallscheuer N."/>
            <person name="Luecker S."/>
            <person name="Lage O.M."/>
            <person name="Pohl T."/>
            <person name="Merkel B.J."/>
            <person name="Hornburger P."/>
            <person name="Mueller R.-W."/>
            <person name="Bruemmer F."/>
            <person name="Labrenz M."/>
            <person name="Spormann A.M."/>
            <person name="Op Den Camp H."/>
            <person name="Overmann J."/>
            <person name="Amann R."/>
            <person name="Jetten M.S.M."/>
            <person name="Mascher T."/>
            <person name="Medema M.H."/>
            <person name="Devos D.P."/>
            <person name="Kaster A.-K."/>
            <person name="Ovreas L."/>
            <person name="Rohde M."/>
            <person name="Galperin M.Y."/>
            <person name="Jogler C."/>
        </authorList>
    </citation>
    <scope>NUCLEOTIDE SEQUENCE [LARGE SCALE GENOMIC DNA]</scope>
    <source>
        <strain evidence="2 3">Pla123a</strain>
    </source>
</reference>
<dbReference type="InterPro" id="IPR011473">
    <property type="entry name" value="DUF1579"/>
</dbReference>
<dbReference type="RefSeq" id="WP_146588805.1">
    <property type="nucleotide sequence ID" value="NZ_SJPO01000008.1"/>
</dbReference>
<evidence type="ECO:0000313" key="3">
    <source>
        <dbReference type="Proteomes" id="UP000318478"/>
    </source>
</evidence>
<comment type="caution">
    <text evidence="2">The sequence shown here is derived from an EMBL/GenBank/DDBJ whole genome shotgun (WGS) entry which is preliminary data.</text>
</comment>
<evidence type="ECO:0008006" key="4">
    <source>
        <dbReference type="Google" id="ProtNLM"/>
    </source>
</evidence>
<protein>
    <recommendedName>
        <fullName evidence="4">DUF1579 domain-containing protein</fullName>
    </recommendedName>
</protein>
<keyword evidence="1" id="KW-0732">Signal</keyword>